<protein>
    <submittedName>
        <fullName evidence="7">Sulfite oxidase</fullName>
    </submittedName>
</protein>
<dbReference type="EMBL" id="JBHSJJ010000003">
    <property type="protein sequence ID" value="MFC4871404.1"/>
    <property type="molecule type" value="Genomic_DNA"/>
</dbReference>
<evidence type="ECO:0000259" key="6">
    <source>
        <dbReference type="Pfam" id="PF03404"/>
    </source>
</evidence>
<dbReference type="Pfam" id="PF00174">
    <property type="entry name" value="Oxidored_molyb"/>
    <property type="match status" value="1"/>
</dbReference>
<reference evidence="8" key="1">
    <citation type="journal article" date="2019" name="Int. J. Syst. Evol. Microbiol.">
        <title>The Global Catalogue of Microorganisms (GCM) 10K type strain sequencing project: providing services to taxonomists for standard genome sequencing and annotation.</title>
        <authorList>
            <consortium name="The Broad Institute Genomics Platform"/>
            <consortium name="The Broad Institute Genome Sequencing Center for Infectious Disease"/>
            <person name="Wu L."/>
            <person name="Ma J."/>
        </authorList>
    </citation>
    <scope>NUCLEOTIDE SEQUENCE [LARGE SCALE GENOMIC DNA]</scope>
    <source>
        <strain evidence="8">CGMCC 4.7466</strain>
    </source>
</reference>
<dbReference type="Proteomes" id="UP001595818">
    <property type="component" value="Unassembled WGS sequence"/>
</dbReference>
<evidence type="ECO:0000256" key="3">
    <source>
        <dbReference type="ARBA" id="ARBA00022723"/>
    </source>
</evidence>
<evidence type="ECO:0000256" key="1">
    <source>
        <dbReference type="ARBA" id="ARBA00001924"/>
    </source>
</evidence>
<dbReference type="CDD" id="cd02110">
    <property type="entry name" value="SO_family_Moco_dimer"/>
    <property type="match status" value="1"/>
</dbReference>
<organism evidence="7 8">
    <name type="scientific">Negadavirga shengliensis</name>
    <dbReference type="NCBI Taxonomy" id="1389218"/>
    <lineage>
        <taxon>Bacteria</taxon>
        <taxon>Pseudomonadati</taxon>
        <taxon>Bacteroidota</taxon>
        <taxon>Cytophagia</taxon>
        <taxon>Cytophagales</taxon>
        <taxon>Cyclobacteriaceae</taxon>
        <taxon>Negadavirga</taxon>
    </lineage>
</organism>
<keyword evidence="8" id="KW-1185">Reference proteome</keyword>
<dbReference type="PROSITE" id="PS51318">
    <property type="entry name" value="TAT"/>
    <property type="match status" value="1"/>
</dbReference>
<dbReference type="InterPro" id="IPR008335">
    <property type="entry name" value="Mopterin_OxRdtase_euk"/>
</dbReference>
<dbReference type="SUPFAM" id="SSF81296">
    <property type="entry name" value="E set domains"/>
    <property type="match status" value="1"/>
</dbReference>
<comment type="caution">
    <text evidence="7">The sequence shown here is derived from an EMBL/GenBank/DDBJ whole genome shotgun (WGS) entry which is preliminary data.</text>
</comment>
<name>A0ABV9SYW1_9BACT</name>
<keyword evidence="2" id="KW-0500">Molybdenum</keyword>
<dbReference type="Gene3D" id="3.90.420.10">
    <property type="entry name" value="Oxidoreductase, molybdopterin-binding domain"/>
    <property type="match status" value="1"/>
</dbReference>
<dbReference type="PRINTS" id="PR00407">
    <property type="entry name" value="EUMOPTERIN"/>
</dbReference>
<evidence type="ECO:0000313" key="8">
    <source>
        <dbReference type="Proteomes" id="UP001595818"/>
    </source>
</evidence>
<dbReference type="Pfam" id="PF03404">
    <property type="entry name" value="Mo-co_dimer"/>
    <property type="match status" value="1"/>
</dbReference>
<dbReference type="RefSeq" id="WP_377062832.1">
    <property type="nucleotide sequence ID" value="NZ_JBHSJJ010000003.1"/>
</dbReference>
<evidence type="ECO:0000259" key="5">
    <source>
        <dbReference type="Pfam" id="PF00174"/>
    </source>
</evidence>
<dbReference type="InterPro" id="IPR000572">
    <property type="entry name" value="OxRdtase_Mopterin-bd_dom"/>
</dbReference>
<dbReference type="SUPFAM" id="SSF56524">
    <property type="entry name" value="Oxidoreductase molybdopterin-binding domain"/>
    <property type="match status" value="1"/>
</dbReference>
<accession>A0ABV9SYW1</accession>
<feature type="domain" description="Moybdenum cofactor oxidoreductase dimerisation" evidence="6">
    <location>
        <begin position="292"/>
        <end position="410"/>
    </location>
</feature>
<feature type="domain" description="Oxidoreductase molybdopterin-binding" evidence="5">
    <location>
        <begin position="91"/>
        <end position="264"/>
    </location>
</feature>
<evidence type="ECO:0000256" key="2">
    <source>
        <dbReference type="ARBA" id="ARBA00022505"/>
    </source>
</evidence>
<sequence length="411" mass="46077">MAKEPFQTRRKFLKKTALGSFATLLGAEVVFAMPKGYIPLALQEVNDPYRLFGKHKDMVVLNDQPWNVESQAHILDDYVTPADKMFIRNNGHIPEKTDVEGWTLTVKGESVTAEKTYTLQELKTKFPKHTYHLVLECGGNGRSEFYPPAEGNQWTVGAVSCAEWTGVRLRDILDDVGIKNNAVYVGYHATDTHLSRDPNKESISRGVPIAKAMEDETLIAFQMNGKDIPLEHGYPLRMIASGFPASVSGKWLKALSVRDKVHDGEKMAPPSYSIPCDPVEPGAEVPNESMCVIEKMPVKSLITYPKSGAMIKENTVLDIRGHAWTGEDYIEMMEYSIDFGATWHPCSLQKGKNKYAWQRFSAKINFPKKGYYEVWAKAKDNTGVSQPMLSPSWNPKGYVNNACHRIAIKVT</sequence>
<dbReference type="InterPro" id="IPR005066">
    <property type="entry name" value="MoCF_OxRdtse_dimer"/>
</dbReference>
<dbReference type="Gene3D" id="2.60.40.650">
    <property type="match status" value="1"/>
</dbReference>
<gene>
    <name evidence="7" type="ORF">ACFPFU_06885</name>
</gene>
<dbReference type="InterPro" id="IPR036374">
    <property type="entry name" value="OxRdtase_Mopterin-bd_sf"/>
</dbReference>
<keyword evidence="3" id="KW-0479">Metal-binding</keyword>
<evidence type="ECO:0000313" key="7">
    <source>
        <dbReference type="EMBL" id="MFC4871404.1"/>
    </source>
</evidence>
<dbReference type="InterPro" id="IPR014756">
    <property type="entry name" value="Ig_E-set"/>
</dbReference>
<comment type="cofactor">
    <cofactor evidence="1">
        <name>Mo-molybdopterin</name>
        <dbReference type="ChEBI" id="CHEBI:71302"/>
    </cofactor>
</comment>
<dbReference type="PANTHER" id="PTHR19372">
    <property type="entry name" value="SULFITE REDUCTASE"/>
    <property type="match status" value="1"/>
</dbReference>
<keyword evidence="4" id="KW-0560">Oxidoreductase</keyword>
<dbReference type="PANTHER" id="PTHR19372:SF7">
    <property type="entry name" value="SULFITE OXIDASE, MITOCHONDRIAL"/>
    <property type="match status" value="1"/>
</dbReference>
<evidence type="ECO:0000256" key="4">
    <source>
        <dbReference type="ARBA" id="ARBA00023002"/>
    </source>
</evidence>
<proteinExistence type="predicted"/>
<dbReference type="InterPro" id="IPR006311">
    <property type="entry name" value="TAT_signal"/>
</dbReference>